<protein>
    <recommendedName>
        <fullName evidence="3">F-box domain-containing protein</fullName>
    </recommendedName>
</protein>
<dbReference type="EMBL" id="JARJLG010000004">
    <property type="protein sequence ID" value="KAJ7781987.1"/>
    <property type="molecule type" value="Genomic_DNA"/>
</dbReference>
<sequence>MEMFDIDQDVVFESVEEREARESRIQQNELAPIARLPPEILADIFVRCVPVSMRKVHSDLSWLNLTRVSSGWRNVALACPDFWSTVILSRPKWTPVMLARSKMASLIVRADLRKDHDNSPEPILLDNAARLGILDIRSPQHYLTTFVSNLEHAEAAPRLQYIRIVNTDADAIGKGGMCQLPQNLFRRREVLESGKSAAQASVRLHLEACAFPWDSGWYTHVTHLHLENIALAQRPTMETLLGILVDSPALQTLAIIHCSPTTRHGFPVYLPHLTALTLKSDSSTTCGRLLGFLTIPPSATVNASCNIKSTHDTHHPLYHSLIPEFSDVKGVYDTVRIIHREGLTYSLLDSARPEWLRKLRIEATVWNFLGVTKTIVEHLDFSNVTTLHLQGMRDLHQSDEAQDSPSRNSRADSLLHLWDTMGRTMCAVRTLHLHRSFPARWLEFLLTQAMLLIGVSHLHSCFNLSDGQTSHGSMAFRGPDGALTHAWPALTCLALHGLSLGEWDNSLQPAPSDLLRALLWARRAGRAPIWQLEIEDCERVYSTDVAHFRLFADVVYDGKGGMTVEKEEDGEELSSYSINVFSDMIEQR</sequence>
<keyword evidence="2" id="KW-1185">Reference proteome</keyword>
<gene>
    <name evidence="1" type="ORF">DFH07DRAFT_1055498</name>
</gene>
<comment type="caution">
    <text evidence="1">The sequence shown here is derived from an EMBL/GenBank/DDBJ whole genome shotgun (WGS) entry which is preliminary data.</text>
</comment>
<reference evidence="1" key="1">
    <citation type="submission" date="2023-03" db="EMBL/GenBank/DDBJ databases">
        <title>Massive genome expansion in bonnet fungi (Mycena s.s.) driven by repeated elements and novel gene families across ecological guilds.</title>
        <authorList>
            <consortium name="Lawrence Berkeley National Laboratory"/>
            <person name="Harder C.B."/>
            <person name="Miyauchi S."/>
            <person name="Viragh M."/>
            <person name="Kuo A."/>
            <person name="Thoen E."/>
            <person name="Andreopoulos B."/>
            <person name="Lu D."/>
            <person name="Skrede I."/>
            <person name="Drula E."/>
            <person name="Henrissat B."/>
            <person name="Morin E."/>
            <person name="Kohler A."/>
            <person name="Barry K."/>
            <person name="LaButti K."/>
            <person name="Morin E."/>
            <person name="Salamov A."/>
            <person name="Lipzen A."/>
            <person name="Mereny Z."/>
            <person name="Hegedus B."/>
            <person name="Baldrian P."/>
            <person name="Stursova M."/>
            <person name="Weitz H."/>
            <person name="Taylor A."/>
            <person name="Grigoriev I.V."/>
            <person name="Nagy L.G."/>
            <person name="Martin F."/>
            <person name="Kauserud H."/>
        </authorList>
    </citation>
    <scope>NUCLEOTIDE SEQUENCE</scope>
    <source>
        <strain evidence="1">CBHHK188m</strain>
    </source>
</reference>
<name>A0AAD7KFB9_9AGAR</name>
<evidence type="ECO:0000313" key="2">
    <source>
        <dbReference type="Proteomes" id="UP001215280"/>
    </source>
</evidence>
<proteinExistence type="predicted"/>
<evidence type="ECO:0000313" key="1">
    <source>
        <dbReference type="EMBL" id="KAJ7781987.1"/>
    </source>
</evidence>
<organism evidence="1 2">
    <name type="scientific">Mycena maculata</name>
    <dbReference type="NCBI Taxonomy" id="230809"/>
    <lineage>
        <taxon>Eukaryota</taxon>
        <taxon>Fungi</taxon>
        <taxon>Dikarya</taxon>
        <taxon>Basidiomycota</taxon>
        <taxon>Agaricomycotina</taxon>
        <taxon>Agaricomycetes</taxon>
        <taxon>Agaricomycetidae</taxon>
        <taxon>Agaricales</taxon>
        <taxon>Marasmiineae</taxon>
        <taxon>Mycenaceae</taxon>
        <taxon>Mycena</taxon>
    </lineage>
</organism>
<accession>A0AAD7KFB9</accession>
<dbReference type="Proteomes" id="UP001215280">
    <property type="component" value="Unassembled WGS sequence"/>
</dbReference>
<dbReference type="AlphaFoldDB" id="A0AAD7KFB9"/>
<dbReference type="Gene3D" id="1.20.1280.50">
    <property type="match status" value="1"/>
</dbReference>
<evidence type="ECO:0008006" key="3">
    <source>
        <dbReference type="Google" id="ProtNLM"/>
    </source>
</evidence>